<dbReference type="Gene3D" id="1.50.10.20">
    <property type="match status" value="1"/>
</dbReference>
<proteinExistence type="predicted"/>
<evidence type="ECO:0000313" key="2">
    <source>
        <dbReference type="EMBL" id="QBF81857.1"/>
    </source>
</evidence>
<dbReference type="SUPFAM" id="SSF52833">
    <property type="entry name" value="Thioredoxin-like"/>
    <property type="match status" value="1"/>
</dbReference>
<dbReference type="Proteomes" id="UP000291106">
    <property type="component" value="Chromosome"/>
</dbReference>
<dbReference type="PANTHER" id="PTHR42899:SF1">
    <property type="entry name" value="SPERMATOGENESIS-ASSOCIATED PROTEIN 20"/>
    <property type="match status" value="1"/>
</dbReference>
<dbReference type="InterPro" id="IPR036249">
    <property type="entry name" value="Thioredoxin-like_sf"/>
</dbReference>
<dbReference type="InterPro" id="IPR008928">
    <property type="entry name" value="6-hairpin_glycosidase_sf"/>
</dbReference>
<sequence length="739" mass="84167">MLTKTLCRSFRTCAFLSLVFTTLLAVITPTEVVAVSSAAKIKSFESQKQWLFDNQVIQNLQTTPNFINDLIDSDSPYLLSHALQPINWVEWNEQLKSGVADKSKLIFISIGYSTCHWCHVMAQESFDSLEVAELLNESYISVKVDREQWPLVDSHFKSALELLKGEAGWPINAILTPDGQLVWVDSYIDKAKFIKTIKGLGRRWQSNPTQVSQVAKRVEQQLAANLLTISSDKLARASKSDWRKALPSIHQAAVKALSDEQSRPGPRFFREPWTLGLLEEYLRTFDPEYLQLVQDHLNAIIVSPTYDAVEGGFHRYAVDGNWQKPHYEKMLYTQASMLKVLAKLYSITLNDKYRIAIEQTHDWVNQWLKQDTGLASAVSALSSGVEGAYYQVPYGYKRPIISEQDWRKSPEVETLKEHRRHLDKPLVDEKVLLNWNSMYGVGLVEAYVATNQQAYLNAARQLANSLWHTFKRQDTLYRSEFSQRMSIVAQPEDVAWFALLYIHLSEQTISDANTHQKMQTRANWLVEKLVSMLDKDEDSISSVANLNRDEEIPSTRSAVLEALFFGYKQTKSVSMKQLSKQLDIADTTEVETLVSEYSYARFKANELKRVHTNYARFANGNGRISLSMQGPDLVAKFAMNPGWHINANLVSNKRYLATVVEVDTPQQQNIPLSIVFPESLKKHLAFDEVPLNLFENKFEVIVSDYTAVQQPSIVSIQLQACSDSLCLLPEKVYLLGTVR</sequence>
<keyword evidence="3" id="KW-1185">Reference proteome</keyword>
<reference evidence="2 3" key="1">
    <citation type="submission" date="2019-02" db="EMBL/GenBank/DDBJ databases">
        <title>Shewanella sp. D4-2 isolated from Dokdo Island.</title>
        <authorList>
            <person name="Baek K."/>
        </authorList>
    </citation>
    <scope>NUCLEOTIDE SEQUENCE [LARGE SCALE GENOMIC DNA]</scope>
    <source>
        <strain evidence="2 3">D4-2</strain>
    </source>
</reference>
<dbReference type="GO" id="GO:0005975">
    <property type="term" value="P:carbohydrate metabolic process"/>
    <property type="evidence" value="ECO:0007669"/>
    <property type="project" value="InterPro"/>
</dbReference>
<dbReference type="AlphaFoldDB" id="A0A411PE43"/>
<dbReference type="EMBL" id="CP036200">
    <property type="protein sequence ID" value="QBF81857.1"/>
    <property type="molecule type" value="Genomic_DNA"/>
</dbReference>
<dbReference type="Pfam" id="PF03190">
    <property type="entry name" value="Thioredox_DsbH"/>
    <property type="match status" value="1"/>
</dbReference>
<feature type="domain" description="Spermatogenesis-associated protein 20-like TRX" evidence="1">
    <location>
        <begin position="68"/>
        <end position="222"/>
    </location>
</feature>
<dbReference type="InterPro" id="IPR004879">
    <property type="entry name" value="Ssp411-like_TRX"/>
</dbReference>
<protein>
    <submittedName>
        <fullName evidence="2">Thioredoxin domain-containing protein</fullName>
    </submittedName>
</protein>
<gene>
    <name evidence="2" type="ORF">EXU30_03450</name>
</gene>
<evidence type="ECO:0000259" key="1">
    <source>
        <dbReference type="Pfam" id="PF03190"/>
    </source>
</evidence>
<organism evidence="2 3">
    <name type="scientific">Shewanella maritima</name>
    <dbReference type="NCBI Taxonomy" id="2520507"/>
    <lineage>
        <taxon>Bacteria</taxon>
        <taxon>Pseudomonadati</taxon>
        <taxon>Pseudomonadota</taxon>
        <taxon>Gammaproteobacteria</taxon>
        <taxon>Alteromonadales</taxon>
        <taxon>Shewanellaceae</taxon>
        <taxon>Shewanella</taxon>
    </lineage>
</organism>
<evidence type="ECO:0000313" key="3">
    <source>
        <dbReference type="Proteomes" id="UP000291106"/>
    </source>
</evidence>
<dbReference type="SUPFAM" id="SSF48208">
    <property type="entry name" value="Six-hairpin glycosidases"/>
    <property type="match status" value="1"/>
</dbReference>
<dbReference type="InterPro" id="IPR024705">
    <property type="entry name" value="Ssp411"/>
</dbReference>
<dbReference type="RefSeq" id="WP_130597831.1">
    <property type="nucleotide sequence ID" value="NZ_CP036200.1"/>
</dbReference>
<dbReference type="PANTHER" id="PTHR42899">
    <property type="entry name" value="SPERMATOGENESIS-ASSOCIATED PROTEIN 20"/>
    <property type="match status" value="1"/>
</dbReference>
<dbReference type="Gene3D" id="3.40.30.10">
    <property type="entry name" value="Glutaredoxin"/>
    <property type="match status" value="1"/>
</dbReference>
<accession>A0A411PE43</accession>
<dbReference type="KEGG" id="smai:EXU30_03450"/>
<dbReference type="OrthoDB" id="9762614at2"/>
<name>A0A411PE43_9GAMM</name>